<evidence type="ECO:0000313" key="2">
    <source>
        <dbReference type="Proteomes" id="UP000266861"/>
    </source>
</evidence>
<proteinExistence type="predicted"/>
<comment type="caution">
    <text evidence="1">The sequence shown here is derived from an EMBL/GenBank/DDBJ whole genome shotgun (WGS) entry which is preliminary data.</text>
</comment>
<reference evidence="1 2" key="1">
    <citation type="submission" date="2018-08" db="EMBL/GenBank/DDBJ databases">
        <title>Genome and evolution of the arbuscular mycorrhizal fungus Diversispora epigaea (formerly Glomus versiforme) and its bacterial endosymbionts.</title>
        <authorList>
            <person name="Sun X."/>
            <person name="Fei Z."/>
            <person name="Harrison M."/>
        </authorList>
    </citation>
    <scope>NUCLEOTIDE SEQUENCE [LARGE SCALE GENOMIC DNA]</scope>
    <source>
        <strain evidence="1 2">IT104</strain>
    </source>
</reference>
<protein>
    <submittedName>
        <fullName evidence="1">Uncharacterized protein</fullName>
    </submittedName>
</protein>
<dbReference type="EMBL" id="PQFF01000019">
    <property type="protein sequence ID" value="RHZ88720.1"/>
    <property type="molecule type" value="Genomic_DNA"/>
</dbReference>
<evidence type="ECO:0000313" key="1">
    <source>
        <dbReference type="EMBL" id="RHZ88720.1"/>
    </source>
</evidence>
<accession>A0A397JWA3</accession>
<name>A0A397JWA3_9GLOM</name>
<organism evidence="1 2">
    <name type="scientific">Diversispora epigaea</name>
    <dbReference type="NCBI Taxonomy" id="1348612"/>
    <lineage>
        <taxon>Eukaryota</taxon>
        <taxon>Fungi</taxon>
        <taxon>Fungi incertae sedis</taxon>
        <taxon>Mucoromycota</taxon>
        <taxon>Glomeromycotina</taxon>
        <taxon>Glomeromycetes</taxon>
        <taxon>Diversisporales</taxon>
        <taxon>Diversisporaceae</taxon>
        <taxon>Diversispora</taxon>
    </lineage>
</organism>
<keyword evidence="2" id="KW-1185">Reference proteome</keyword>
<dbReference type="AlphaFoldDB" id="A0A397JWA3"/>
<dbReference type="Proteomes" id="UP000266861">
    <property type="component" value="Unassembled WGS sequence"/>
</dbReference>
<sequence length="112" mass="12622">MGNNLSLVRNKKRTGNSKNAKIFNSETNDREKLLSLGEKLLEKLEMKPLAYSQNDLKKNPNMTNIKDVKPLPLGSWGGKLGEEFAESFLIALPYLAERSAKANNYPLEEINE</sequence>
<dbReference type="OrthoDB" id="2013972at2759"/>
<gene>
    <name evidence="1" type="ORF">Glove_21g342</name>
</gene>